<dbReference type="EMBL" id="JBHUIM010000001">
    <property type="protein sequence ID" value="MFD2245237.1"/>
    <property type="molecule type" value="Genomic_DNA"/>
</dbReference>
<gene>
    <name evidence="1" type="ORF">ACFSKP_03155</name>
</gene>
<accession>A0ABW5CSC1</accession>
<dbReference type="Proteomes" id="UP001597374">
    <property type="component" value="Unassembled WGS sequence"/>
</dbReference>
<name>A0ABW5CSC1_9BACT</name>
<proteinExistence type="predicted"/>
<keyword evidence="2" id="KW-1185">Reference proteome</keyword>
<evidence type="ECO:0000313" key="2">
    <source>
        <dbReference type="Proteomes" id="UP001597374"/>
    </source>
</evidence>
<reference evidence="2" key="1">
    <citation type="journal article" date="2019" name="Int. J. Syst. Evol. Microbiol.">
        <title>The Global Catalogue of Microorganisms (GCM) 10K type strain sequencing project: providing services to taxonomists for standard genome sequencing and annotation.</title>
        <authorList>
            <consortium name="The Broad Institute Genomics Platform"/>
            <consortium name="The Broad Institute Genome Sequencing Center for Infectious Disease"/>
            <person name="Wu L."/>
            <person name="Ma J."/>
        </authorList>
    </citation>
    <scope>NUCLEOTIDE SEQUENCE [LARGE SCALE GENOMIC DNA]</scope>
    <source>
        <strain evidence="2">CGMCC 4.1782</strain>
    </source>
</reference>
<sequence>MNIYGNSPTTGYTDSGLSCPYVPAFSCKRVGLQEEETLEFSTIDGDVITYNDGTLAVSSGSGIFIGDYFVGLTDSHTSIQAPFVRY</sequence>
<evidence type="ECO:0008006" key="3">
    <source>
        <dbReference type="Google" id="ProtNLM"/>
    </source>
</evidence>
<dbReference type="RefSeq" id="WP_250429306.1">
    <property type="nucleotide sequence ID" value="NZ_JALPRR010000002.1"/>
</dbReference>
<evidence type="ECO:0000313" key="1">
    <source>
        <dbReference type="EMBL" id="MFD2245237.1"/>
    </source>
</evidence>
<protein>
    <recommendedName>
        <fullName evidence="3">Peptidase A1 domain-containing protein</fullName>
    </recommendedName>
</protein>
<comment type="caution">
    <text evidence="1">The sequence shown here is derived from an EMBL/GenBank/DDBJ whole genome shotgun (WGS) entry which is preliminary data.</text>
</comment>
<organism evidence="1 2">
    <name type="scientific">Pontibacter ruber</name>
    <dbReference type="NCBI Taxonomy" id="1343895"/>
    <lineage>
        <taxon>Bacteria</taxon>
        <taxon>Pseudomonadati</taxon>
        <taxon>Bacteroidota</taxon>
        <taxon>Cytophagia</taxon>
        <taxon>Cytophagales</taxon>
        <taxon>Hymenobacteraceae</taxon>
        <taxon>Pontibacter</taxon>
    </lineage>
</organism>